<evidence type="ECO:0000256" key="4">
    <source>
        <dbReference type="SAM" id="Phobius"/>
    </source>
</evidence>
<accession>A0A9D1DBW1</accession>
<proteinExistence type="predicted"/>
<keyword evidence="2" id="KW-0813">Transport</keyword>
<evidence type="ECO:0000313" key="5">
    <source>
        <dbReference type="EMBL" id="HIR38940.1"/>
    </source>
</evidence>
<keyword evidence="4" id="KW-0812">Transmembrane</keyword>
<reference evidence="5" key="1">
    <citation type="submission" date="2020-10" db="EMBL/GenBank/DDBJ databases">
        <authorList>
            <person name="Gilroy R."/>
        </authorList>
    </citation>
    <scope>NUCLEOTIDE SEQUENCE</scope>
    <source>
        <strain evidence="5">ChiW25-3613</strain>
    </source>
</reference>
<reference evidence="5" key="2">
    <citation type="journal article" date="2021" name="PeerJ">
        <title>Extensive microbial diversity within the chicken gut microbiome revealed by metagenomics and culture.</title>
        <authorList>
            <person name="Gilroy R."/>
            <person name="Ravi A."/>
            <person name="Getino M."/>
            <person name="Pursley I."/>
            <person name="Horton D.L."/>
            <person name="Alikhan N.F."/>
            <person name="Baker D."/>
            <person name="Gharbi K."/>
            <person name="Hall N."/>
            <person name="Watson M."/>
            <person name="Adriaenssens E.M."/>
            <person name="Foster-Nyarko E."/>
            <person name="Jarju S."/>
            <person name="Secka A."/>
            <person name="Antonio M."/>
            <person name="Oren A."/>
            <person name="Chaudhuri R.R."/>
            <person name="La Ragione R."/>
            <person name="Hildebrand F."/>
            <person name="Pallen M.J."/>
        </authorList>
    </citation>
    <scope>NUCLEOTIDE SEQUENCE</scope>
    <source>
        <strain evidence="5">ChiW25-3613</strain>
    </source>
</reference>
<dbReference type="PANTHER" id="PTHR43337">
    <property type="entry name" value="XANTHINE/URACIL PERMEASE C887.17-RELATED"/>
    <property type="match status" value="1"/>
</dbReference>
<comment type="caution">
    <text evidence="5">The sequence shown here is derived from an EMBL/GenBank/DDBJ whole genome shotgun (WGS) entry which is preliminary data.</text>
</comment>
<feature type="transmembrane region" description="Helical" evidence="4">
    <location>
        <begin position="102"/>
        <end position="122"/>
    </location>
</feature>
<evidence type="ECO:0000256" key="1">
    <source>
        <dbReference type="ARBA" id="ARBA00004127"/>
    </source>
</evidence>
<name>A0A9D1DBW1_9FIRM</name>
<sequence length="158" mass="17800">MDDNQEKITAFEVEQEAVQAPTDIQNDAAEQSPKKGKRKNKPKKPPCAAYRAVDKYFGFTARGTNIKTEIYAGILMCIEVACFMMVMSFMLQEAGGFGQWNFIYYAIALISMISTILMGVICNAPFVQSMSLGIVVLIERCWATTQGLRMPTSWRYRL</sequence>
<evidence type="ECO:0000313" key="6">
    <source>
        <dbReference type="Proteomes" id="UP000824179"/>
    </source>
</evidence>
<dbReference type="GO" id="GO:0005345">
    <property type="term" value="F:purine nucleobase transmembrane transporter activity"/>
    <property type="evidence" value="ECO:0007669"/>
    <property type="project" value="TreeGrafter"/>
</dbReference>
<dbReference type="GO" id="GO:0012505">
    <property type="term" value="C:endomembrane system"/>
    <property type="evidence" value="ECO:0007669"/>
    <property type="project" value="UniProtKB-SubCell"/>
</dbReference>
<evidence type="ECO:0000256" key="2">
    <source>
        <dbReference type="ARBA" id="ARBA00022448"/>
    </source>
</evidence>
<protein>
    <submittedName>
        <fullName evidence="5">Uncharacterized protein</fullName>
    </submittedName>
</protein>
<dbReference type="Proteomes" id="UP000824179">
    <property type="component" value="Unassembled WGS sequence"/>
</dbReference>
<feature type="transmembrane region" description="Helical" evidence="4">
    <location>
        <begin position="70"/>
        <end position="90"/>
    </location>
</feature>
<dbReference type="AlphaFoldDB" id="A0A9D1DBW1"/>
<feature type="compositionally biased region" description="Basic residues" evidence="3">
    <location>
        <begin position="34"/>
        <end position="44"/>
    </location>
</feature>
<dbReference type="EMBL" id="DVHB01000020">
    <property type="protein sequence ID" value="HIR38940.1"/>
    <property type="molecule type" value="Genomic_DNA"/>
</dbReference>
<comment type="subcellular location">
    <subcellularLocation>
        <location evidence="1">Endomembrane system</location>
        <topology evidence="1">Multi-pass membrane protein</topology>
    </subcellularLocation>
</comment>
<dbReference type="PANTHER" id="PTHR43337:SF1">
    <property type="entry name" value="XANTHINE_URACIL PERMEASE C887.17-RELATED"/>
    <property type="match status" value="1"/>
</dbReference>
<dbReference type="GO" id="GO:0005886">
    <property type="term" value="C:plasma membrane"/>
    <property type="evidence" value="ECO:0007669"/>
    <property type="project" value="TreeGrafter"/>
</dbReference>
<keyword evidence="4" id="KW-0472">Membrane</keyword>
<evidence type="ECO:0000256" key="3">
    <source>
        <dbReference type="SAM" id="MobiDB-lite"/>
    </source>
</evidence>
<keyword evidence="4" id="KW-1133">Transmembrane helix</keyword>
<dbReference type="InterPro" id="IPR045018">
    <property type="entry name" value="Azg-like"/>
</dbReference>
<gene>
    <name evidence="5" type="ORF">IAB90_01000</name>
</gene>
<organism evidence="5 6">
    <name type="scientific">Candidatus Coproplasma stercoripullorum</name>
    <dbReference type="NCBI Taxonomy" id="2840751"/>
    <lineage>
        <taxon>Bacteria</taxon>
        <taxon>Bacillati</taxon>
        <taxon>Bacillota</taxon>
        <taxon>Clostridia</taxon>
        <taxon>Eubacteriales</taxon>
        <taxon>Candidatus Coproplasma</taxon>
    </lineage>
</organism>
<feature type="region of interest" description="Disordered" evidence="3">
    <location>
        <begin position="1"/>
        <end position="46"/>
    </location>
</feature>